<dbReference type="GO" id="GO:0005975">
    <property type="term" value="P:carbohydrate metabolic process"/>
    <property type="evidence" value="ECO:0007669"/>
    <property type="project" value="InterPro"/>
</dbReference>
<dbReference type="PANTHER" id="PTHR43095">
    <property type="entry name" value="SUGAR KINASE"/>
    <property type="match status" value="1"/>
</dbReference>
<proteinExistence type="inferred from homology"/>
<evidence type="ECO:0000256" key="4">
    <source>
        <dbReference type="RuleBase" id="RU003733"/>
    </source>
</evidence>
<dbReference type="EMBL" id="JAQQAL010000014">
    <property type="protein sequence ID" value="MDC7226598.1"/>
    <property type="molecule type" value="Genomic_DNA"/>
</dbReference>
<dbReference type="Pfam" id="PF00370">
    <property type="entry name" value="FGGY_N"/>
    <property type="match status" value="1"/>
</dbReference>
<dbReference type="InterPro" id="IPR018485">
    <property type="entry name" value="FGGY_C"/>
</dbReference>
<sequence>MILAFDIGTTVLKGALLSEDGEFLSLSSRNMSLRDTLESGFYESDSGEWIESFCSVSAELLSNFDKNRLRAVVISGNGPTLVPVAKDGTFLEPVMSWIDRRGTKQSEKIGQVQDFVIDPTFYLPKAMWIADNLPEVYEKTGFFLSCPESMAFWLTGTAVTILPGLKFEKYFWSDKLLSDLGLDKNKFPDFVKPGHVTGSISKSAAAASGLPEGIPVVSAGPDFVVTLLGTAAVYPGRACDRSGTSEGINLCTETYVEDPRLMGYGHVVEPLYNVSGIISTSGKALEWIKAQLTPSGTDVSADYSVFIDAAASSPSGADGLLFLPYLAGERAPHWDPSARGAFLGLGLHHDRCDMIRAVLESTGYAMRDVIEVMTENGGRVDEMRITGGPSKSGLWNQIKADITGRRLLVPESTESELLGNLVIALRALGDTDELAASADRIVRIKDVYEPDAGRHAIYSEYFELYRESYRLLKPLFGPLAAARERTEEE</sequence>
<comment type="caution">
    <text evidence="7">The sequence shown here is derived from an EMBL/GenBank/DDBJ whole genome shotgun (WGS) entry which is preliminary data.</text>
</comment>
<dbReference type="Pfam" id="PF02782">
    <property type="entry name" value="FGGY_C"/>
    <property type="match status" value="1"/>
</dbReference>
<dbReference type="Gene3D" id="3.30.420.40">
    <property type="match status" value="2"/>
</dbReference>
<feature type="domain" description="Carbohydrate kinase FGGY C-terminal" evidence="6">
    <location>
        <begin position="242"/>
        <end position="427"/>
    </location>
</feature>
<evidence type="ECO:0000256" key="2">
    <source>
        <dbReference type="ARBA" id="ARBA00022679"/>
    </source>
</evidence>
<evidence type="ECO:0000256" key="1">
    <source>
        <dbReference type="ARBA" id="ARBA00009156"/>
    </source>
</evidence>
<comment type="similarity">
    <text evidence="1 4">Belongs to the FGGY kinase family.</text>
</comment>
<organism evidence="7 8">
    <name type="scientific">Candidatus Thalassospirochaeta sargassi</name>
    <dbReference type="NCBI Taxonomy" id="3119039"/>
    <lineage>
        <taxon>Bacteria</taxon>
        <taxon>Pseudomonadati</taxon>
        <taxon>Spirochaetota</taxon>
        <taxon>Spirochaetia</taxon>
        <taxon>Spirochaetales</taxon>
        <taxon>Spirochaetaceae</taxon>
        <taxon>Candidatus Thalassospirochaeta</taxon>
    </lineage>
</organism>
<dbReference type="AlphaFoldDB" id="A0AAJ1IEZ1"/>
<dbReference type="Proteomes" id="UP001221217">
    <property type="component" value="Unassembled WGS sequence"/>
</dbReference>
<gene>
    <name evidence="7" type="ORF">PQJ61_07515</name>
</gene>
<dbReference type="InterPro" id="IPR050406">
    <property type="entry name" value="FGGY_Carb_Kinase"/>
</dbReference>
<reference evidence="7 8" key="1">
    <citation type="submission" date="2022-12" db="EMBL/GenBank/DDBJ databases">
        <title>Metagenome assembled genome from gulf of manar.</title>
        <authorList>
            <person name="Kohli P."/>
            <person name="Pk S."/>
            <person name="Venkata Ramana C."/>
            <person name="Sasikala C."/>
        </authorList>
    </citation>
    <scope>NUCLEOTIDE SEQUENCE [LARGE SCALE GENOMIC DNA]</scope>
    <source>
        <strain evidence="7">JB008</strain>
    </source>
</reference>
<keyword evidence="3 4" id="KW-0418">Kinase</keyword>
<evidence type="ECO:0000313" key="8">
    <source>
        <dbReference type="Proteomes" id="UP001221217"/>
    </source>
</evidence>
<dbReference type="PROSITE" id="PS00445">
    <property type="entry name" value="FGGY_KINASES_2"/>
    <property type="match status" value="1"/>
</dbReference>
<feature type="domain" description="Carbohydrate kinase FGGY N-terminal" evidence="5">
    <location>
        <begin position="1"/>
        <end position="229"/>
    </location>
</feature>
<dbReference type="SUPFAM" id="SSF53067">
    <property type="entry name" value="Actin-like ATPase domain"/>
    <property type="match status" value="2"/>
</dbReference>
<dbReference type="GO" id="GO:0016301">
    <property type="term" value="F:kinase activity"/>
    <property type="evidence" value="ECO:0007669"/>
    <property type="project" value="UniProtKB-KW"/>
</dbReference>
<evidence type="ECO:0000313" key="7">
    <source>
        <dbReference type="EMBL" id="MDC7226598.1"/>
    </source>
</evidence>
<dbReference type="PIRSF" id="PIRSF000538">
    <property type="entry name" value="GlpK"/>
    <property type="match status" value="1"/>
</dbReference>
<protein>
    <submittedName>
        <fullName evidence="7">FGGY-family carbohydrate kinase</fullName>
    </submittedName>
</protein>
<dbReference type="InterPro" id="IPR000577">
    <property type="entry name" value="Carb_kinase_FGGY"/>
</dbReference>
<dbReference type="InterPro" id="IPR043129">
    <property type="entry name" value="ATPase_NBD"/>
</dbReference>
<dbReference type="InterPro" id="IPR018483">
    <property type="entry name" value="Carb_kinase_FGGY_CS"/>
</dbReference>
<accession>A0AAJ1IEZ1</accession>
<evidence type="ECO:0000256" key="3">
    <source>
        <dbReference type="ARBA" id="ARBA00022777"/>
    </source>
</evidence>
<dbReference type="InterPro" id="IPR018484">
    <property type="entry name" value="FGGY_N"/>
</dbReference>
<evidence type="ECO:0000259" key="6">
    <source>
        <dbReference type="Pfam" id="PF02782"/>
    </source>
</evidence>
<dbReference type="GO" id="GO:0016773">
    <property type="term" value="F:phosphotransferase activity, alcohol group as acceptor"/>
    <property type="evidence" value="ECO:0007669"/>
    <property type="project" value="InterPro"/>
</dbReference>
<keyword evidence="2 4" id="KW-0808">Transferase</keyword>
<name>A0AAJ1IEZ1_9SPIO</name>
<evidence type="ECO:0000259" key="5">
    <source>
        <dbReference type="Pfam" id="PF00370"/>
    </source>
</evidence>